<evidence type="ECO:0000313" key="2">
    <source>
        <dbReference type="Proteomes" id="UP001171606"/>
    </source>
</evidence>
<accession>A0ABT8PF61</accession>
<dbReference type="EMBL" id="JAUJSQ010000008">
    <property type="protein sequence ID" value="MDN7933772.1"/>
    <property type="molecule type" value="Genomic_DNA"/>
</dbReference>
<sequence length="101" mass="11434">MAKDSRRPPRHRSDIFLAYIYVHGTSPVCGVSNFQGIPTMAAKRLRINMITRRQSTFDGRHLDNEAVRRSDAHVQDAVPAHLKGTQGAEAEWLPRVKVSQR</sequence>
<organism evidence="1 2">
    <name type="scientific">Burkholderia metallica</name>
    <dbReference type="NCBI Taxonomy" id="488729"/>
    <lineage>
        <taxon>Bacteria</taxon>
        <taxon>Pseudomonadati</taxon>
        <taxon>Pseudomonadota</taxon>
        <taxon>Betaproteobacteria</taxon>
        <taxon>Burkholderiales</taxon>
        <taxon>Burkholderiaceae</taxon>
        <taxon>Burkholderia</taxon>
        <taxon>Burkholderia cepacia complex</taxon>
    </lineage>
</organism>
<reference evidence="1" key="1">
    <citation type="submission" date="2023-07" db="EMBL/GenBank/DDBJ databases">
        <title>A collection of bacterial strains from the Burkholderia cepacia Research Laboratory and Repository.</title>
        <authorList>
            <person name="Lipuma J."/>
            <person name="Spilker T."/>
            <person name="Caverly L."/>
        </authorList>
    </citation>
    <scope>NUCLEOTIDE SEQUENCE</scope>
    <source>
        <strain evidence="1">AU42020</strain>
    </source>
</reference>
<protein>
    <submittedName>
        <fullName evidence="1">Uncharacterized protein</fullName>
    </submittedName>
</protein>
<comment type="caution">
    <text evidence="1">The sequence shown here is derived from an EMBL/GenBank/DDBJ whole genome shotgun (WGS) entry which is preliminary data.</text>
</comment>
<evidence type="ECO:0000313" key="1">
    <source>
        <dbReference type="EMBL" id="MDN7933772.1"/>
    </source>
</evidence>
<gene>
    <name evidence="1" type="ORF">QZM52_21020</name>
</gene>
<dbReference type="RefSeq" id="WP_226242727.1">
    <property type="nucleotide sequence ID" value="NZ_CADFDC010000008.1"/>
</dbReference>
<name>A0ABT8PF61_9BURK</name>
<proteinExistence type="predicted"/>
<dbReference type="Proteomes" id="UP001171606">
    <property type="component" value="Unassembled WGS sequence"/>
</dbReference>
<keyword evidence="2" id="KW-1185">Reference proteome</keyword>
<dbReference type="GeneID" id="70358952"/>